<keyword evidence="1" id="KW-0812">Transmembrane</keyword>
<accession>A0A6J4JQG2</accession>
<keyword evidence="1" id="KW-0472">Membrane</keyword>
<organism evidence="2">
    <name type="scientific">uncultured Chloroflexia bacterium</name>
    <dbReference type="NCBI Taxonomy" id="1672391"/>
    <lineage>
        <taxon>Bacteria</taxon>
        <taxon>Bacillati</taxon>
        <taxon>Chloroflexota</taxon>
        <taxon>Chloroflexia</taxon>
        <taxon>environmental samples</taxon>
    </lineage>
</organism>
<dbReference type="Pfam" id="PF13668">
    <property type="entry name" value="Ferritin_2"/>
    <property type="match status" value="1"/>
</dbReference>
<name>A0A6J4JQG2_9CHLR</name>
<feature type="transmembrane region" description="Helical" evidence="1">
    <location>
        <begin position="127"/>
        <end position="148"/>
    </location>
</feature>
<dbReference type="InterPro" id="IPR006311">
    <property type="entry name" value="TAT_signal"/>
</dbReference>
<dbReference type="AlphaFoldDB" id="A0A6J4JQG2"/>
<dbReference type="PROSITE" id="PS51318">
    <property type="entry name" value="TAT"/>
    <property type="match status" value="1"/>
</dbReference>
<dbReference type="EMBL" id="CADCTK010000849">
    <property type="protein sequence ID" value="CAA9284775.1"/>
    <property type="molecule type" value="Genomic_DNA"/>
</dbReference>
<keyword evidence="1" id="KW-1133">Transmembrane helix</keyword>
<evidence type="ECO:0000256" key="1">
    <source>
        <dbReference type="SAM" id="Phobius"/>
    </source>
</evidence>
<proteinExistence type="predicted"/>
<evidence type="ECO:0008006" key="3">
    <source>
        <dbReference type="Google" id="ProtNLM"/>
    </source>
</evidence>
<reference evidence="2" key="1">
    <citation type="submission" date="2020-02" db="EMBL/GenBank/DDBJ databases">
        <authorList>
            <person name="Meier V. D."/>
        </authorList>
    </citation>
    <scope>NUCLEOTIDE SEQUENCE</scope>
    <source>
        <strain evidence="2">AVDCRST_MAG26</strain>
    </source>
</reference>
<evidence type="ECO:0000313" key="2">
    <source>
        <dbReference type="EMBL" id="CAA9284775.1"/>
    </source>
</evidence>
<gene>
    <name evidence="2" type="ORF">AVDCRST_MAG26-3645</name>
</gene>
<sequence length="279" mass="29296">MDERDEKRLLDRTVSRRSMLKTSGIGAGVAAATLAAGLGIDVADAQVAGDDPQTILNLGSTAEALAITAFHSIITQSTFYGRLAPHYQNYLKSALTQEQAHFDLWVASGGKPLANQFFFPNGILENLALYVFVTDVLEGVFIGAYLAATRRFAELNRPDLAWTVASVMGIEAEHKALNRAMGITSAGSAAGMENGITNSPTREPFEPATLFQVSQAVPTLGPVLMGGTAPASAGALVAGVEFGLGPVMQPTAAQVRAVGNPLTPVRVPLQAFSKTGKRN</sequence>
<feature type="transmembrane region" description="Helical" evidence="1">
    <location>
        <begin position="20"/>
        <end position="40"/>
    </location>
</feature>
<protein>
    <recommendedName>
        <fullName evidence="3">Dessication-associated protein</fullName>
    </recommendedName>
</protein>